<dbReference type="Pfam" id="PF01610">
    <property type="entry name" value="DDE_Tnp_ISL3"/>
    <property type="match status" value="1"/>
</dbReference>
<dbReference type="Proteomes" id="UP000216752">
    <property type="component" value="Chromosome"/>
</dbReference>
<dbReference type="PANTHER" id="PTHR33498">
    <property type="entry name" value="TRANSPOSASE FOR INSERTION SEQUENCE ELEMENT IS1557"/>
    <property type="match status" value="1"/>
</dbReference>
<dbReference type="EMBL" id="CP155573">
    <property type="protein sequence ID" value="XFO67914.1"/>
    <property type="molecule type" value="Genomic_DNA"/>
</dbReference>
<dbReference type="PANTHER" id="PTHR33498:SF1">
    <property type="entry name" value="TRANSPOSASE FOR INSERTION SEQUENCE ELEMENT IS1557"/>
    <property type="match status" value="1"/>
</dbReference>
<dbReference type="InterPro" id="IPR047951">
    <property type="entry name" value="Transpos_ISL3"/>
</dbReference>
<name>A0ABZ3IQC3_9FIRM</name>
<dbReference type="InterPro" id="IPR002560">
    <property type="entry name" value="Transposase_DDE"/>
</dbReference>
<proteinExistence type="predicted"/>
<evidence type="ECO:0000313" key="2">
    <source>
        <dbReference type="EMBL" id="XFO67914.1"/>
    </source>
</evidence>
<accession>A0ABZ3IQC3</accession>
<keyword evidence="3" id="KW-1185">Reference proteome</keyword>
<evidence type="ECO:0000313" key="3">
    <source>
        <dbReference type="Proteomes" id="UP000216752"/>
    </source>
</evidence>
<gene>
    <name evidence="2" type="ORF">SPSIL_041330</name>
</gene>
<feature type="domain" description="Transposase IS204/IS1001/IS1096/IS1165 DDE" evidence="1">
    <location>
        <begin position="19"/>
        <end position="88"/>
    </location>
</feature>
<evidence type="ECO:0000259" key="1">
    <source>
        <dbReference type="Pfam" id="PF01610"/>
    </source>
</evidence>
<reference evidence="2" key="1">
    <citation type="submission" date="2024-05" db="EMBL/GenBank/DDBJ databases">
        <title>Isolation and characterization of Sporomusa carbonis sp. nov., a carboxydotrophic hydrogenogen in the genus of Sporomusa isolated from a charcoal burning pile.</title>
        <authorList>
            <person name="Boeer T."/>
            <person name="Rosenbaum F."/>
            <person name="Eysell L."/>
            <person name="Mueller V."/>
            <person name="Daniel R."/>
            <person name="Poehlein A."/>
        </authorList>
    </citation>
    <scope>NUCLEOTIDE SEQUENCE [LARGE SCALE GENOMIC DNA]</scope>
    <source>
        <strain evidence="2">DSM 10669</strain>
    </source>
</reference>
<organism evidence="2 3">
    <name type="scientific">Sporomusa silvacetica DSM 10669</name>
    <dbReference type="NCBI Taxonomy" id="1123289"/>
    <lineage>
        <taxon>Bacteria</taxon>
        <taxon>Bacillati</taxon>
        <taxon>Bacillota</taxon>
        <taxon>Negativicutes</taxon>
        <taxon>Selenomonadales</taxon>
        <taxon>Sporomusaceae</taxon>
        <taxon>Sporomusa</taxon>
    </lineage>
</organism>
<sequence length="97" mass="11136">MMQMMLHQFHTLVFSKKPDELEAWIYEAEKLNITEVNSFLVGVGKDLPAVKNGIMYSYNNGLAEGSVNKLKLVKRIMYGRSSFALLKSKLLWLEAMH</sequence>
<protein>
    <recommendedName>
        <fullName evidence="1">Transposase IS204/IS1001/IS1096/IS1165 DDE domain-containing protein</fullName>
    </recommendedName>
</protein>